<reference evidence="1" key="2">
    <citation type="submission" date="2014-03" db="EMBL/GenBank/DDBJ databases">
        <authorList>
            <person name="Urmite Genomes"/>
        </authorList>
    </citation>
    <scope>NUCLEOTIDE SEQUENCE</scope>
    <source>
        <strain evidence="1">S1</strain>
    </source>
</reference>
<comment type="caution">
    <text evidence="1">The sequence shown here is derived from an EMBL/GenBank/DDBJ whole genome shotgun (WGS) entry which is preliminary data.</text>
</comment>
<dbReference type="EMBL" id="CCAX010000002">
    <property type="protein sequence ID" value="CDO04273.1"/>
    <property type="molecule type" value="Genomic_DNA"/>
</dbReference>
<keyword evidence="2" id="KW-1185">Reference proteome</keyword>
<dbReference type="AlphaFoldDB" id="W9AFL8"/>
<dbReference type="RefSeq" id="WP_036577295.1">
    <property type="nucleotide sequence ID" value="NZ_CABLBW010000002.1"/>
</dbReference>
<organism evidence="1 2">
    <name type="scientific">Oceanobacillus picturae</name>
    <dbReference type="NCBI Taxonomy" id="171693"/>
    <lineage>
        <taxon>Bacteria</taxon>
        <taxon>Bacillati</taxon>
        <taxon>Bacillota</taxon>
        <taxon>Bacilli</taxon>
        <taxon>Bacillales</taxon>
        <taxon>Bacillaceae</taxon>
        <taxon>Oceanobacillus</taxon>
    </lineage>
</organism>
<proteinExistence type="predicted"/>
<name>W9AFL8_9BACI</name>
<protein>
    <submittedName>
        <fullName evidence="1">Uncharacterized protein</fullName>
    </submittedName>
</protein>
<dbReference type="Proteomes" id="UP000028863">
    <property type="component" value="Unassembled WGS sequence"/>
</dbReference>
<sequence>MVNNSKKKLQFKGISFSLFGVQVGWELTSKNVLKADDKIDDDVGLFEEHKFRDKIRNCLKELYILRNNLSNFYWTFNNLEQLLSAKYNDEENLEFHFINECYIRALEVYNNIAGILMGSEYFLFVKNEERKQILESFDYVMLQQILIEHDDEYEIPVDEQREIVEDLISIYRNIDNQIDYFSSMLLEGDNVTAQSLKL</sequence>
<evidence type="ECO:0000313" key="2">
    <source>
        <dbReference type="Proteomes" id="UP000028863"/>
    </source>
</evidence>
<accession>W9AFL8</accession>
<reference evidence="1" key="1">
    <citation type="submission" date="2014-03" db="EMBL/GenBank/DDBJ databases">
        <title>Draft genome sequencing of Oceanobacillus picturae strain S1 isolated from human gut.</title>
        <authorList>
            <person name="Croce O."/>
            <person name="Lagier J.C."/>
            <person name="Raoult D."/>
        </authorList>
    </citation>
    <scope>NUCLEOTIDE SEQUENCE [LARGE SCALE GENOMIC DNA]</scope>
    <source>
        <strain evidence="1">S1</strain>
    </source>
</reference>
<evidence type="ECO:0000313" key="1">
    <source>
        <dbReference type="EMBL" id="CDO04273.1"/>
    </source>
</evidence>
<gene>
    <name evidence="1" type="ORF">BN988_02827</name>
</gene>